<evidence type="ECO:0000259" key="1">
    <source>
        <dbReference type="PROSITE" id="PS50878"/>
    </source>
</evidence>
<feature type="domain" description="Reverse transcriptase" evidence="1">
    <location>
        <begin position="1"/>
        <end position="82"/>
    </location>
</feature>
<organism evidence="2 3">
    <name type="scientific">Mytilus coruscus</name>
    <name type="common">Sea mussel</name>
    <dbReference type="NCBI Taxonomy" id="42192"/>
    <lineage>
        <taxon>Eukaryota</taxon>
        <taxon>Metazoa</taxon>
        <taxon>Spiralia</taxon>
        <taxon>Lophotrochozoa</taxon>
        <taxon>Mollusca</taxon>
        <taxon>Bivalvia</taxon>
        <taxon>Autobranchia</taxon>
        <taxon>Pteriomorphia</taxon>
        <taxon>Mytilida</taxon>
        <taxon>Mytiloidea</taxon>
        <taxon>Mytilidae</taxon>
        <taxon>Mytilinae</taxon>
        <taxon>Mytilus</taxon>
    </lineage>
</organism>
<dbReference type="InterPro" id="IPR043502">
    <property type="entry name" value="DNA/RNA_pol_sf"/>
</dbReference>
<dbReference type="Proteomes" id="UP000507470">
    <property type="component" value="Unassembled WGS sequence"/>
</dbReference>
<dbReference type="InterPro" id="IPR000477">
    <property type="entry name" value="RT_dom"/>
</dbReference>
<dbReference type="PROSITE" id="PS50878">
    <property type="entry name" value="RT_POL"/>
    <property type="match status" value="1"/>
</dbReference>
<accession>A0A6J8BU27</accession>
<evidence type="ECO:0000313" key="3">
    <source>
        <dbReference type="Proteomes" id="UP000507470"/>
    </source>
</evidence>
<dbReference type="InterPro" id="IPR051320">
    <property type="entry name" value="Viral_Replic_Matur_Polypro"/>
</dbReference>
<dbReference type="PANTHER" id="PTHR33064">
    <property type="entry name" value="POL PROTEIN"/>
    <property type="match status" value="1"/>
</dbReference>
<dbReference type="InterPro" id="IPR043128">
    <property type="entry name" value="Rev_trsase/Diguanyl_cyclase"/>
</dbReference>
<dbReference type="PANTHER" id="PTHR33064:SF37">
    <property type="entry name" value="RIBONUCLEASE H"/>
    <property type="match status" value="1"/>
</dbReference>
<reference evidence="2 3" key="1">
    <citation type="submission" date="2020-06" db="EMBL/GenBank/DDBJ databases">
        <authorList>
            <person name="Li R."/>
            <person name="Bekaert M."/>
        </authorList>
    </citation>
    <scope>NUCLEOTIDE SEQUENCE [LARGE SCALE GENOMIC DNA]</scope>
    <source>
        <strain evidence="3">wild</strain>
    </source>
</reference>
<dbReference type="EMBL" id="CACVKT020003868">
    <property type="protein sequence ID" value="CAC5386344.1"/>
    <property type="molecule type" value="Genomic_DNA"/>
</dbReference>
<dbReference type="FunFam" id="3.30.70.270:FF:000020">
    <property type="entry name" value="Transposon Tf2-6 polyprotein-like Protein"/>
    <property type="match status" value="1"/>
</dbReference>
<evidence type="ECO:0000313" key="2">
    <source>
        <dbReference type="EMBL" id="CAC5386344.1"/>
    </source>
</evidence>
<proteinExistence type="predicted"/>
<dbReference type="Pfam" id="PF00078">
    <property type="entry name" value="RVT_1"/>
    <property type="match status" value="1"/>
</dbReference>
<dbReference type="FunFam" id="3.30.70.270:FF:000003">
    <property type="entry name" value="Transposon Ty3-G Gag-Pol polyprotein"/>
    <property type="match status" value="1"/>
</dbReference>
<dbReference type="SUPFAM" id="SSF56672">
    <property type="entry name" value="DNA/RNA polymerases"/>
    <property type="match status" value="1"/>
</dbReference>
<keyword evidence="3" id="KW-1185">Reference proteome</keyword>
<sequence length="217" mass="24965">MPFGLCNAPSTFQRCMELIFRGLQWKTLLIYLDDIIIFSSDIDIHFQHLGEVLTRLKKAGLKLKPSKCDLIKEEFLYFGHIVGKHGVKPNPNIIERVQTWKTPSNTKETQLLGLCNYYRQFIKGFSNIAAPLSNLTRKDTIFEWTDAVQNSFDLLKTALCTIPVLHILSHWHCMTWILLSALALNMTTLMQCQDWTTMNSCVNTNRRNNLMKTANVA</sequence>
<dbReference type="AlphaFoldDB" id="A0A6J8BU27"/>
<protein>
    <submittedName>
        <fullName evidence="2">Retrovirus-related Pol polyprotein from transposon 297,Retrovirus-related Pol polyprotein from transposon 17.6</fullName>
    </submittedName>
</protein>
<dbReference type="OrthoDB" id="5860913at2759"/>
<gene>
    <name evidence="2" type="ORF">MCOR_21799</name>
</gene>
<dbReference type="Gene3D" id="3.30.70.270">
    <property type="match status" value="2"/>
</dbReference>
<name>A0A6J8BU27_MYTCO</name>